<dbReference type="GO" id="GO:0005829">
    <property type="term" value="C:cytosol"/>
    <property type="evidence" value="ECO:0007669"/>
    <property type="project" value="TreeGrafter"/>
</dbReference>
<evidence type="ECO:0000313" key="2">
    <source>
        <dbReference type="Proteomes" id="UP000030645"/>
    </source>
</evidence>
<keyword evidence="2" id="KW-1185">Reference proteome</keyword>
<dbReference type="InterPro" id="IPR024051">
    <property type="entry name" value="AICAR_Tfase_dup_dom_sf"/>
</dbReference>
<dbReference type="SMART" id="SM00798">
    <property type="entry name" value="AICARFT_IMPCHas"/>
    <property type="match status" value="1"/>
</dbReference>
<dbReference type="GO" id="GO:0006189">
    <property type="term" value="P:'de novo' IMP biosynthetic process"/>
    <property type="evidence" value="ECO:0007669"/>
    <property type="project" value="TreeGrafter"/>
</dbReference>
<dbReference type="GO" id="GO:0004643">
    <property type="term" value="F:phosphoribosylaminoimidazolecarboxamide formyltransferase activity"/>
    <property type="evidence" value="ECO:0007669"/>
    <property type="project" value="InterPro"/>
</dbReference>
<dbReference type="InterPro" id="IPR002695">
    <property type="entry name" value="PurH-like"/>
</dbReference>
<dbReference type="InterPro" id="IPR036914">
    <property type="entry name" value="MGS-like_dom_sf"/>
</dbReference>
<accession>W9S859</accession>
<dbReference type="InterPro" id="IPR016193">
    <property type="entry name" value="Cytidine_deaminase-like"/>
</dbReference>
<organism evidence="1 2">
    <name type="scientific">Morus notabilis</name>
    <dbReference type="NCBI Taxonomy" id="981085"/>
    <lineage>
        <taxon>Eukaryota</taxon>
        <taxon>Viridiplantae</taxon>
        <taxon>Streptophyta</taxon>
        <taxon>Embryophyta</taxon>
        <taxon>Tracheophyta</taxon>
        <taxon>Spermatophyta</taxon>
        <taxon>Magnoliopsida</taxon>
        <taxon>eudicotyledons</taxon>
        <taxon>Gunneridae</taxon>
        <taxon>Pentapetalae</taxon>
        <taxon>rosids</taxon>
        <taxon>fabids</taxon>
        <taxon>Rosales</taxon>
        <taxon>Moraceae</taxon>
        <taxon>Moreae</taxon>
        <taxon>Morus</taxon>
    </lineage>
</organism>
<gene>
    <name evidence="1" type="ORF">L484_015525</name>
</gene>
<dbReference type="SUPFAM" id="SSF53927">
    <property type="entry name" value="Cytidine deaminase-like"/>
    <property type="match status" value="1"/>
</dbReference>
<proteinExistence type="predicted"/>
<dbReference type="EMBL" id="KE345116">
    <property type="protein sequence ID" value="EXB93977.1"/>
    <property type="molecule type" value="Genomic_DNA"/>
</dbReference>
<name>W9S859_9ROSA</name>
<dbReference type="GO" id="GO:0003937">
    <property type="term" value="F:IMP cyclohydrolase activity"/>
    <property type="evidence" value="ECO:0007669"/>
    <property type="project" value="InterPro"/>
</dbReference>
<dbReference type="Gene3D" id="3.40.50.1380">
    <property type="entry name" value="Methylglyoxal synthase-like domain"/>
    <property type="match status" value="1"/>
</dbReference>
<dbReference type="PANTHER" id="PTHR11692:SF0">
    <property type="entry name" value="BIFUNCTIONAL PURINE BIOSYNTHESIS PROTEIN ATIC"/>
    <property type="match status" value="1"/>
</dbReference>
<reference evidence="2" key="1">
    <citation type="submission" date="2013-01" db="EMBL/GenBank/DDBJ databases">
        <title>Draft Genome Sequence of a Mulberry Tree, Morus notabilis C.K. Schneid.</title>
        <authorList>
            <person name="He N."/>
            <person name="Zhao S."/>
        </authorList>
    </citation>
    <scope>NUCLEOTIDE SEQUENCE</scope>
</reference>
<dbReference type="eggNOG" id="KOG2555">
    <property type="taxonomic scope" value="Eukaryota"/>
</dbReference>
<protein>
    <submittedName>
        <fullName evidence="1">Bifunctional purine biosynthesis protein PurH</fullName>
    </submittedName>
</protein>
<dbReference type="Proteomes" id="UP000030645">
    <property type="component" value="Unassembled WGS sequence"/>
</dbReference>
<dbReference type="SUPFAM" id="SSF52335">
    <property type="entry name" value="Methylglyoxal synthase-like"/>
    <property type="match status" value="1"/>
</dbReference>
<sequence length="180" mass="20131">MALFSLQEIKRHGMEALDKLGIGPIDIVVVNLYNSESDIGVHPMIRAAVKAVMNQEKVLVVVNPEDYSSVLEFLRSNQDDHQFPSKLADKAKRYAIAYDSAHSAGVKILIRKLHVIMLIQFFVNHGKMSYNNYLDAEAAWNCVTGFEEPTCVIVKHTNPCGVASRDDILEAYRLGVRGDQ</sequence>
<dbReference type="PANTHER" id="PTHR11692">
    <property type="entry name" value="BIFUNCTIONAL PURINE BIOSYNTHESIS PROTEIN PURH"/>
    <property type="match status" value="1"/>
</dbReference>
<dbReference type="Gene3D" id="3.40.140.20">
    <property type="match status" value="1"/>
</dbReference>
<evidence type="ECO:0000313" key="1">
    <source>
        <dbReference type="EMBL" id="EXB93977.1"/>
    </source>
</evidence>
<dbReference type="STRING" id="981085.W9S859"/>
<dbReference type="Pfam" id="PF01808">
    <property type="entry name" value="AICARFT_IMPCHas"/>
    <property type="match status" value="1"/>
</dbReference>
<dbReference type="AlphaFoldDB" id="W9S859"/>